<evidence type="ECO:0000313" key="2">
    <source>
        <dbReference type="EMBL" id="KAF7282576.1"/>
    </source>
</evidence>
<dbReference type="EMBL" id="JAACXV010000165">
    <property type="protein sequence ID" value="KAF7282576.1"/>
    <property type="molecule type" value="Genomic_DNA"/>
</dbReference>
<name>A0A834IN09_RHYFE</name>
<evidence type="ECO:0000256" key="1">
    <source>
        <dbReference type="SAM" id="MobiDB-lite"/>
    </source>
</evidence>
<accession>A0A834IN09</accession>
<organism evidence="2 3">
    <name type="scientific">Rhynchophorus ferrugineus</name>
    <name type="common">Red palm weevil</name>
    <name type="synonym">Curculio ferrugineus</name>
    <dbReference type="NCBI Taxonomy" id="354439"/>
    <lineage>
        <taxon>Eukaryota</taxon>
        <taxon>Metazoa</taxon>
        <taxon>Ecdysozoa</taxon>
        <taxon>Arthropoda</taxon>
        <taxon>Hexapoda</taxon>
        <taxon>Insecta</taxon>
        <taxon>Pterygota</taxon>
        <taxon>Neoptera</taxon>
        <taxon>Endopterygota</taxon>
        <taxon>Coleoptera</taxon>
        <taxon>Polyphaga</taxon>
        <taxon>Cucujiformia</taxon>
        <taxon>Curculionidae</taxon>
        <taxon>Dryophthorinae</taxon>
        <taxon>Rhynchophorus</taxon>
    </lineage>
</organism>
<protein>
    <submittedName>
        <fullName evidence="2">Uncharacterized protein</fullName>
    </submittedName>
</protein>
<keyword evidence="3" id="KW-1185">Reference proteome</keyword>
<dbReference type="AlphaFoldDB" id="A0A834IN09"/>
<comment type="caution">
    <text evidence="2">The sequence shown here is derived from an EMBL/GenBank/DDBJ whole genome shotgun (WGS) entry which is preliminary data.</text>
</comment>
<gene>
    <name evidence="2" type="ORF">GWI33_002366</name>
</gene>
<proteinExistence type="predicted"/>
<evidence type="ECO:0000313" key="3">
    <source>
        <dbReference type="Proteomes" id="UP000625711"/>
    </source>
</evidence>
<feature type="region of interest" description="Disordered" evidence="1">
    <location>
        <begin position="1"/>
        <end position="27"/>
    </location>
</feature>
<sequence length="115" mass="12895">MSIPEYDQWAEGCTDTSSTYEDPSTYKENKCNVHSKRENAANPNYEYERFEVNNLPAHKSTSIQTDGIDANALQKVLRPPPGLEFLCFVISPMPRIELASFDTACITLPPLAQIV</sequence>
<dbReference type="Proteomes" id="UP000625711">
    <property type="component" value="Unassembled WGS sequence"/>
</dbReference>
<reference evidence="2" key="1">
    <citation type="submission" date="2020-08" db="EMBL/GenBank/DDBJ databases">
        <title>Genome sequencing and assembly of the red palm weevil Rhynchophorus ferrugineus.</title>
        <authorList>
            <person name="Dias G.B."/>
            <person name="Bergman C.M."/>
            <person name="Manee M."/>
        </authorList>
    </citation>
    <scope>NUCLEOTIDE SEQUENCE</scope>
    <source>
        <strain evidence="2">AA-2017</strain>
        <tissue evidence="2">Whole larva</tissue>
    </source>
</reference>